<evidence type="ECO:0000313" key="3">
    <source>
        <dbReference type="Proteomes" id="UP001172155"/>
    </source>
</evidence>
<keyword evidence="3" id="KW-1185">Reference proteome</keyword>
<dbReference type="Proteomes" id="UP001172155">
    <property type="component" value="Unassembled WGS sequence"/>
</dbReference>
<dbReference type="AlphaFoldDB" id="A0AA40ERM0"/>
<name>A0AA40ERM0_9PEZI</name>
<proteinExistence type="predicted"/>
<evidence type="ECO:0000313" key="2">
    <source>
        <dbReference type="EMBL" id="KAK0744252.1"/>
    </source>
</evidence>
<sequence length="429" mass="46596">MEATLLKICLTILGSRKISCCFVGELALIYYNVPRDIEICVAKSRVSEAADLLCSTGLFESAPLRPTSWCSTSLAVIISPDSRLGLQPLEKTVARRQELAPDAPCSAHILDVIPWADVPTIPVPYLAPLFVGLCGRYLKTGDDVAMMAAEQLVDGMDLDEVWYSRNISSVDPEVEKLSRQLIKGKAARLDDFSGNLITCFVASEAEAKRLRKIPGFDGGPAHLNDAAICIFTILSEAGIHSGIFGGYGIAIMGSNRESKDIDCLASLTKQEAIHFLDGVSGFAVVPQIRQDYVAFLWSDRQDRKKAVLVEIFCESFPGAQYSMRNVSTNVILVAGQALGQGQASFFDPFCLFKGKLRAAATRPNFHDSTDIRWLASHFKSQIKARCDELSLNLSDLGINVSAAKEAAGGYDPDELPRPEPGDVQMGLLA</sequence>
<dbReference type="EMBL" id="JAUKUD010000005">
    <property type="protein sequence ID" value="KAK0744252.1"/>
    <property type="molecule type" value="Genomic_DNA"/>
</dbReference>
<gene>
    <name evidence="2" type="ORF">B0T18DRAFT_439862</name>
</gene>
<comment type="caution">
    <text evidence="2">The sequence shown here is derived from an EMBL/GenBank/DDBJ whole genome shotgun (WGS) entry which is preliminary data.</text>
</comment>
<evidence type="ECO:0000256" key="1">
    <source>
        <dbReference type="SAM" id="MobiDB-lite"/>
    </source>
</evidence>
<protein>
    <submittedName>
        <fullName evidence="2">Uncharacterized protein</fullName>
    </submittedName>
</protein>
<accession>A0AA40ERM0</accession>
<feature type="region of interest" description="Disordered" evidence="1">
    <location>
        <begin position="407"/>
        <end position="429"/>
    </location>
</feature>
<organism evidence="2 3">
    <name type="scientific">Schizothecium vesticola</name>
    <dbReference type="NCBI Taxonomy" id="314040"/>
    <lineage>
        <taxon>Eukaryota</taxon>
        <taxon>Fungi</taxon>
        <taxon>Dikarya</taxon>
        <taxon>Ascomycota</taxon>
        <taxon>Pezizomycotina</taxon>
        <taxon>Sordariomycetes</taxon>
        <taxon>Sordariomycetidae</taxon>
        <taxon>Sordariales</taxon>
        <taxon>Schizotheciaceae</taxon>
        <taxon>Schizothecium</taxon>
    </lineage>
</organism>
<reference evidence="2" key="1">
    <citation type="submission" date="2023-06" db="EMBL/GenBank/DDBJ databases">
        <title>Genome-scale phylogeny and comparative genomics of the fungal order Sordariales.</title>
        <authorList>
            <consortium name="Lawrence Berkeley National Laboratory"/>
            <person name="Hensen N."/>
            <person name="Bonometti L."/>
            <person name="Westerberg I."/>
            <person name="Brannstrom I.O."/>
            <person name="Guillou S."/>
            <person name="Cros-Aarteil S."/>
            <person name="Calhoun S."/>
            <person name="Haridas S."/>
            <person name="Kuo A."/>
            <person name="Mondo S."/>
            <person name="Pangilinan J."/>
            <person name="Riley R."/>
            <person name="LaButti K."/>
            <person name="Andreopoulos B."/>
            <person name="Lipzen A."/>
            <person name="Chen C."/>
            <person name="Yanf M."/>
            <person name="Daum C."/>
            <person name="Ng V."/>
            <person name="Clum A."/>
            <person name="Steindorff A."/>
            <person name="Ohm R."/>
            <person name="Martin F."/>
            <person name="Silar P."/>
            <person name="Natvig D."/>
            <person name="Lalanne C."/>
            <person name="Gautier V."/>
            <person name="Ament-velasquez S.L."/>
            <person name="Kruys A."/>
            <person name="Hutchinson M.I."/>
            <person name="Powell A.J."/>
            <person name="Barry K."/>
            <person name="Miller A.N."/>
            <person name="Grigoriev I.V."/>
            <person name="Debuchy R."/>
            <person name="Gladieux P."/>
            <person name="Thoren M.H."/>
            <person name="Johannesson H."/>
        </authorList>
    </citation>
    <scope>NUCLEOTIDE SEQUENCE</scope>
    <source>
        <strain evidence="2">SMH3187-1</strain>
    </source>
</reference>